<reference evidence="15" key="1">
    <citation type="submission" date="2020-10" db="EMBL/GenBank/DDBJ databases">
        <title>Chromosome-scale genome assembly of the Allis shad, Alosa alosa.</title>
        <authorList>
            <person name="Margot Z."/>
            <person name="Christophe K."/>
            <person name="Cabau C."/>
            <person name="Louis A."/>
            <person name="Berthelot C."/>
            <person name="Parey E."/>
            <person name="Roest Crollius H."/>
            <person name="Montfort J."/>
            <person name="Robinson-Rechavi M."/>
            <person name="Bucao C."/>
            <person name="Bouchez O."/>
            <person name="Gislard M."/>
            <person name="Lluch J."/>
            <person name="Milhes M."/>
            <person name="Lampietro C."/>
            <person name="Lopez Roques C."/>
            <person name="Donnadieu C."/>
            <person name="Braasch I."/>
            <person name="Desvignes T."/>
            <person name="Postlethwait J."/>
            <person name="Bobe J."/>
            <person name="Guiguen Y."/>
        </authorList>
    </citation>
    <scope>NUCLEOTIDE SEQUENCE</scope>
    <source>
        <strain evidence="15">M-15738</strain>
        <tissue evidence="15">Blood</tissue>
    </source>
</reference>
<feature type="transmembrane region" description="Helical" evidence="12">
    <location>
        <begin position="785"/>
        <end position="807"/>
    </location>
</feature>
<dbReference type="PANTHER" id="PTHR24061">
    <property type="entry name" value="CALCIUM-SENSING RECEPTOR-RELATED"/>
    <property type="match status" value="1"/>
</dbReference>
<comment type="similarity">
    <text evidence="11">Belongs to the G-protein coupled receptor 3 family. TAS1R subfamily.</text>
</comment>
<comment type="subcellular location">
    <subcellularLocation>
        <location evidence="1">Cell membrane</location>
        <topology evidence="1">Multi-pass membrane protein</topology>
    </subcellularLocation>
</comment>
<feature type="transmembrane region" description="Helical" evidence="12">
    <location>
        <begin position="759"/>
        <end position="779"/>
    </location>
</feature>
<evidence type="ECO:0000256" key="7">
    <source>
        <dbReference type="ARBA" id="ARBA00023136"/>
    </source>
</evidence>
<dbReference type="PANTHER" id="PTHR24061:SF441">
    <property type="entry name" value="TASTE RECEPTOR TYPE 1 MEMBER 2B-RELATED"/>
    <property type="match status" value="1"/>
</dbReference>
<evidence type="ECO:0000256" key="9">
    <source>
        <dbReference type="ARBA" id="ARBA00023180"/>
    </source>
</evidence>
<evidence type="ECO:0000313" key="15">
    <source>
        <dbReference type="EMBL" id="KAG5282113.1"/>
    </source>
</evidence>
<dbReference type="InterPro" id="IPR017978">
    <property type="entry name" value="GPCR_3_C"/>
</dbReference>
<keyword evidence="9" id="KW-0325">Glycoprotein</keyword>
<evidence type="ECO:0000256" key="11">
    <source>
        <dbReference type="ARBA" id="ARBA00038492"/>
    </source>
</evidence>
<keyword evidence="6" id="KW-0297">G-protein coupled receptor</keyword>
<organism evidence="15 16">
    <name type="scientific">Alosa alosa</name>
    <name type="common">allis shad</name>
    <dbReference type="NCBI Taxonomy" id="278164"/>
    <lineage>
        <taxon>Eukaryota</taxon>
        <taxon>Metazoa</taxon>
        <taxon>Chordata</taxon>
        <taxon>Craniata</taxon>
        <taxon>Vertebrata</taxon>
        <taxon>Euteleostomi</taxon>
        <taxon>Actinopterygii</taxon>
        <taxon>Neopterygii</taxon>
        <taxon>Teleostei</taxon>
        <taxon>Clupei</taxon>
        <taxon>Clupeiformes</taxon>
        <taxon>Clupeoidei</taxon>
        <taxon>Clupeidae</taxon>
        <taxon>Alosa</taxon>
    </lineage>
</organism>
<comment type="caution">
    <text evidence="15">The sequence shown here is derived from an EMBL/GenBank/DDBJ whole genome shotgun (WGS) entry which is preliminary data.</text>
</comment>
<evidence type="ECO:0000256" key="2">
    <source>
        <dbReference type="ARBA" id="ARBA00022475"/>
    </source>
</evidence>
<dbReference type="InterPro" id="IPR017979">
    <property type="entry name" value="GPCR_3_CS"/>
</dbReference>
<dbReference type="GO" id="GO:0050909">
    <property type="term" value="P:sensory perception of taste"/>
    <property type="evidence" value="ECO:0007669"/>
    <property type="project" value="UniProtKB-ARBA"/>
</dbReference>
<feature type="transmembrane region" description="Helical" evidence="12">
    <location>
        <begin position="722"/>
        <end position="747"/>
    </location>
</feature>
<sequence>MGGTETMQLAFLTIFVICLHNACFWECSCQASDFNLDGDYLIGGLFPVHYAEHSGQQRRPVAIKCDEKSFFLTGYHLLQVMRFAVEEINNLTSLLPNVSLGYQLFDHCSSTYNFPSSLQFFSSHNDSIKVREDYNRYLPKVIGFTGPLSSSESVSLAPLFMMDLIPMISYGASSSIFSDKKLYPSFLRTVPSNKDQIELIIQIIKHFGWNWVAFIGTTSTYSQDGFQLFYDLVENVGICLAYYGILTETSQLNTIFETIDMLHIKVIILFVEELKAAEVIHLAIQHKFQNKVWIAGEAWSMYQPLTKQQGIETIGTIIGVTPHVAKLPGFSNFIHQSRMGGNCKSCHSGAGLSDEAVCNQDCEACSSQSAEDIINEGNAYSFSVYSAVYVMAMALHNALQCNHSGCDTSRTVYPYMLLREMKRLPMFSLNQLNVYFDENGDPPAHYSVVFWNTADHTVKIQPIGTYDNQQVLNLSIDDMQIHWHGDGLVPFSNCSAECKPGHVRQQEGQHQCCFTCVECPINQYTNHTADLYSCLKCDQYDWSEAGSTSCQKRSVEFLHFSDVIPILILLSASSLMLLCLGVAVLFAIHYSTPVVRSAGGSMCFLMLGCLAASSISIFFYFGEPSALSCLLRSTPLTFFYTVCLSCLLVRSVSIICIFKMASHLPKAYALWVKYSGHWLLVAGVSFFQLILCVIAITVSPPMPINDMQSFKDQVVLRCIEKALIPVGFGLGLMCSVSGVCFLLSYMGKDLPKNYNEAKAITFCLLVSFLSWAAYLEAYMLSRSKYVQLIKAIVELSCLYGIMFSYFIPKSFIIVFQPQKNTQEYFQASIQSYTQTISRM</sequence>
<evidence type="ECO:0000256" key="6">
    <source>
        <dbReference type="ARBA" id="ARBA00023040"/>
    </source>
</evidence>
<dbReference type="PROSITE" id="PS50259">
    <property type="entry name" value="G_PROTEIN_RECEP_F3_4"/>
    <property type="match status" value="1"/>
</dbReference>
<accession>A0AAV6H447</accession>
<evidence type="ECO:0000256" key="3">
    <source>
        <dbReference type="ARBA" id="ARBA00022692"/>
    </source>
</evidence>
<evidence type="ECO:0000256" key="13">
    <source>
        <dbReference type="SAM" id="SignalP"/>
    </source>
</evidence>
<dbReference type="Proteomes" id="UP000823561">
    <property type="component" value="Chromosome 4"/>
</dbReference>
<protein>
    <recommendedName>
        <fullName evidence="14">G-protein coupled receptors family 3 profile domain-containing protein</fullName>
    </recommendedName>
</protein>
<proteinExistence type="inferred from homology"/>
<dbReference type="AlphaFoldDB" id="A0AAV6H447"/>
<dbReference type="PRINTS" id="PR00248">
    <property type="entry name" value="GPCRMGR"/>
</dbReference>
<evidence type="ECO:0000256" key="10">
    <source>
        <dbReference type="ARBA" id="ARBA00023224"/>
    </source>
</evidence>
<dbReference type="Gene3D" id="2.10.50.30">
    <property type="entry name" value="GPCR, family 3, nine cysteines domain"/>
    <property type="match status" value="1"/>
</dbReference>
<keyword evidence="5 12" id="KW-1133">Transmembrane helix</keyword>
<dbReference type="InterPro" id="IPR038550">
    <property type="entry name" value="GPCR_3_9-Cys_sf"/>
</dbReference>
<evidence type="ECO:0000256" key="12">
    <source>
        <dbReference type="SAM" id="Phobius"/>
    </source>
</evidence>
<evidence type="ECO:0000256" key="4">
    <source>
        <dbReference type="ARBA" id="ARBA00022729"/>
    </source>
</evidence>
<dbReference type="Pfam" id="PF01094">
    <property type="entry name" value="ANF_receptor"/>
    <property type="match status" value="1"/>
</dbReference>
<keyword evidence="7 12" id="KW-0472">Membrane</keyword>
<feature type="signal peptide" evidence="13">
    <location>
        <begin position="1"/>
        <end position="24"/>
    </location>
</feature>
<keyword evidence="8" id="KW-0675">Receptor</keyword>
<feature type="transmembrane region" description="Helical" evidence="12">
    <location>
        <begin position="563"/>
        <end position="590"/>
    </location>
</feature>
<dbReference type="FunFam" id="3.40.50.2300:FF:000016">
    <property type="entry name" value="Taste 1 receptor member 2"/>
    <property type="match status" value="1"/>
</dbReference>
<evidence type="ECO:0000256" key="8">
    <source>
        <dbReference type="ARBA" id="ARBA00023170"/>
    </source>
</evidence>
<gene>
    <name evidence="15" type="ORF">AALO_G00052350</name>
</gene>
<dbReference type="Gene3D" id="3.40.50.2300">
    <property type="match status" value="2"/>
</dbReference>
<dbReference type="Pfam" id="PF00003">
    <property type="entry name" value="7tm_3"/>
    <property type="match status" value="1"/>
</dbReference>
<dbReference type="SUPFAM" id="SSF53822">
    <property type="entry name" value="Periplasmic binding protein-like I"/>
    <property type="match status" value="1"/>
</dbReference>
<name>A0AAV6H447_9TELE</name>
<dbReference type="InterPro" id="IPR028082">
    <property type="entry name" value="Peripla_BP_I"/>
</dbReference>
<dbReference type="InterPro" id="IPR001828">
    <property type="entry name" value="ANF_lig-bd_rcpt"/>
</dbReference>
<feature type="transmembrane region" description="Helical" evidence="12">
    <location>
        <begin position="678"/>
        <end position="702"/>
    </location>
</feature>
<keyword evidence="4 13" id="KW-0732">Signal</keyword>
<keyword evidence="16" id="KW-1185">Reference proteome</keyword>
<dbReference type="FunFam" id="2.10.50.30:FF:000004">
    <property type="entry name" value="Taste receptor type 1 member 3-like protein"/>
    <property type="match status" value="1"/>
</dbReference>
<dbReference type="InterPro" id="IPR011500">
    <property type="entry name" value="GPCR_3_9-Cys_dom"/>
</dbReference>
<feature type="chain" id="PRO_5043372265" description="G-protein coupled receptors family 3 profile domain-containing protein" evidence="13">
    <location>
        <begin position="25"/>
        <end position="839"/>
    </location>
</feature>
<dbReference type="InterPro" id="IPR000068">
    <property type="entry name" value="GPCR_3_Ca_sens_rcpt-rel"/>
</dbReference>
<evidence type="ECO:0000259" key="14">
    <source>
        <dbReference type="PROSITE" id="PS50259"/>
    </source>
</evidence>
<evidence type="ECO:0000313" key="16">
    <source>
        <dbReference type="Proteomes" id="UP000823561"/>
    </source>
</evidence>
<dbReference type="InterPro" id="IPR000337">
    <property type="entry name" value="GPCR_3"/>
</dbReference>
<keyword evidence="2" id="KW-1003">Cell membrane</keyword>
<evidence type="ECO:0000256" key="5">
    <source>
        <dbReference type="ARBA" id="ARBA00022989"/>
    </source>
</evidence>
<dbReference type="Pfam" id="PF07562">
    <property type="entry name" value="NCD3G"/>
    <property type="match status" value="1"/>
</dbReference>
<keyword evidence="3 12" id="KW-0812">Transmembrane</keyword>
<evidence type="ECO:0000256" key="1">
    <source>
        <dbReference type="ARBA" id="ARBA00004651"/>
    </source>
</evidence>
<feature type="transmembrane region" description="Helical" evidence="12">
    <location>
        <begin position="602"/>
        <end position="622"/>
    </location>
</feature>
<dbReference type="GO" id="GO:0004930">
    <property type="term" value="F:G protein-coupled receptor activity"/>
    <property type="evidence" value="ECO:0007669"/>
    <property type="project" value="UniProtKB-KW"/>
</dbReference>
<keyword evidence="10" id="KW-0807">Transducer</keyword>
<feature type="transmembrane region" description="Helical" evidence="12">
    <location>
        <begin position="637"/>
        <end position="658"/>
    </location>
</feature>
<dbReference type="EMBL" id="JADWDJ010000004">
    <property type="protein sequence ID" value="KAG5282113.1"/>
    <property type="molecule type" value="Genomic_DNA"/>
</dbReference>
<dbReference type="PROSITE" id="PS00980">
    <property type="entry name" value="G_PROTEIN_RECEP_F3_2"/>
    <property type="match status" value="1"/>
</dbReference>
<feature type="domain" description="G-protein coupled receptors family 3 profile" evidence="14">
    <location>
        <begin position="564"/>
        <end position="829"/>
    </location>
</feature>
<dbReference type="GO" id="GO:0005886">
    <property type="term" value="C:plasma membrane"/>
    <property type="evidence" value="ECO:0007669"/>
    <property type="project" value="UniProtKB-SubCell"/>
</dbReference>